<evidence type="ECO:0000256" key="1">
    <source>
        <dbReference type="ARBA" id="ARBA00004173"/>
    </source>
</evidence>
<proteinExistence type="inferred from homology"/>
<dbReference type="AlphaFoldDB" id="A0A4S2LLN7"/>
<evidence type="ECO:0000313" key="8">
    <source>
        <dbReference type="EMBL" id="TGZ63896.1"/>
    </source>
</evidence>
<evidence type="ECO:0000256" key="4">
    <source>
        <dbReference type="ARBA" id="ARBA00023128"/>
    </source>
</evidence>
<evidence type="ECO:0000256" key="3">
    <source>
        <dbReference type="ARBA" id="ARBA00022980"/>
    </source>
</evidence>
<dbReference type="PANTHER" id="PTHR15925:SF2">
    <property type="entry name" value="SMALL RIBOSOMAL SUBUNIT PROTEIN MS23"/>
    <property type="match status" value="1"/>
</dbReference>
<name>A0A4S2LLN7_OPIFE</name>
<evidence type="ECO:0000259" key="7">
    <source>
        <dbReference type="Pfam" id="PF10484"/>
    </source>
</evidence>
<dbReference type="GO" id="GO:0005739">
    <property type="term" value="C:mitochondrion"/>
    <property type="evidence" value="ECO:0007669"/>
    <property type="project" value="InterPro"/>
</dbReference>
<dbReference type="GO" id="GO:0005840">
    <property type="term" value="C:ribosome"/>
    <property type="evidence" value="ECO:0007669"/>
    <property type="project" value="InterPro"/>
</dbReference>
<keyword evidence="3" id="KW-0689">Ribosomal protein</keyword>
<dbReference type="InterPro" id="IPR023611">
    <property type="entry name" value="mS23_dom_met"/>
</dbReference>
<dbReference type="STRING" id="147828.A0A4S2LLN7"/>
<sequence>MSALGSKREKFASIFKRVDGLLRNGAIPYEERPLWYDVYKAFPPRVEPMFNRPLPTNEVRQILYHEDVDRVEAFKRYQKLGYLNCFKVADNRSNLSRLLSKCQEVRLRHPELDGDKLFTVVEEELQKDGVLLTKKN</sequence>
<accession>A0A4S2LLN7</accession>
<organism evidence="8 9">
    <name type="scientific">Opisthorchis felineus</name>
    <dbReference type="NCBI Taxonomy" id="147828"/>
    <lineage>
        <taxon>Eukaryota</taxon>
        <taxon>Metazoa</taxon>
        <taxon>Spiralia</taxon>
        <taxon>Lophotrochozoa</taxon>
        <taxon>Platyhelminthes</taxon>
        <taxon>Trematoda</taxon>
        <taxon>Digenea</taxon>
        <taxon>Opisthorchiida</taxon>
        <taxon>Opisthorchiata</taxon>
        <taxon>Opisthorchiidae</taxon>
        <taxon>Opisthorchis</taxon>
    </lineage>
</organism>
<dbReference type="OrthoDB" id="10012356at2759"/>
<evidence type="ECO:0000256" key="6">
    <source>
        <dbReference type="ARBA" id="ARBA00035137"/>
    </source>
</evidence>
<dbReference type="GO" id="GO:0003735">
    <property type="term" value="F:structural constituent of ribosome"/>
    <property type="evidence" value="ECO:0007669"/>
    <property type="project" value="InterPro"/>
</dbReference>
<comment type="caution">
    <text evidence="8">The sequence shown here is derived from an EMBL/GenBank/DDBJ whole genome shotgun (WGS) entry which is preliminary data.</text>
</comment>
<evidence type="ECO:0000256" key="5">
    <source>
        <dbReference type="ARBA" id="ARBA00023274"/>
    </source>
</evidence>
<gene>
    <name evidence="8" type="ORF">CRM22_006645</name>
</gene>
<keyword evidence="5" id="KW-0687">Ribonucleoprotein</keyword>
<comment type="subcellular location">
    <subcellularLocation>
        <location evidence="1">Mitochondrion</location>
    </subcellularLocation>
</comment>
<evidence type="ECO:0000313" key="9">
    <source>
        <dbReference type="Proteomes" id="UP000308267"/>
    </source>
</evidence>
<feature type="domain" description="Small ribosomal subunit protein mS23 conserved" evidence="7">
    <location>
        <begin position="5"/>
        <end position="129"/>
    </location>
</feature>
<dbReference type="InterPro" id="IPR059242">
    <property type="entry name" value="mS23_dom"/>
</dbReference>
<keyword evidence="9" id="KW-1185">Reference proteome</keyword>
<dbReference type="CDD" id="cd23701">
    <property type="entry name" value="At1g26750"/>
    <property type="match status" value="1"/>
</dbReference>
<evidence type="ECO:0000256" key="2">
    <source>
        <dbReference type="ARBA" id="ARBA00009864"/>
    </source>
</evidence>
<protein>
    <recommendedName>
        <fullName evidence="6">Small ribosomal subunit protein mS23</fullName>
    </recommendedName>
</protein>
<dbReference type="PANTHER" id="PTHR15925">
    <property type="entry name" value="MITOCHONDRIAL RIBOSOMAL PROTEIN S23"/>
    <property type="match status" value="1"/>
</dbReference>
<reference evidence="8 9" key="1">
    <citation type="journal article" date="2019" name="BMC Genomics">
        <title>New insights from Opisthorchis felineus genome: update on genomics of the epidemiologically important liver flukes.</title>
        <authorList>
            <person name="Ershov N.I."/>
            <person name="Mordvinov V.A."/>
            <person name="Prokhortchouk E.B."/>
            <person name="Pakharukova M.Y."/>
            <person name="Gunbin K.V."/>
            <person name="Ustyantsev K."/>
            <person name="Genaev M.A."/>
            <person name="Blinov A.G."/>
            <person name="Mazur A."/>
            <person name="Boulygina E."/>
            <person name="Tsygankova S."/>
            <person name="Khrameeva E."/>
            <person name="Chekanov N."/>
            <person name="Fan G."/>
            <person name="Xiao A."/>
            <person name="Zhang H."/>
            <person name="Xu X."/>
            <person name="Yang H."/>
            <person name="Solovyev V."/>
            <person name="Lee S.M."/>
            <person name="Liu X."/>
            <person name="Afonnikov D.A."/>
            <person name="Skryabin K.G."/>
        </authorList>
    </citation>
    <scope>NUCLEOTIDE SEQUENCE [LARGE SCALE GENOMIC DNA]</scope>
    <source>
        <strain evidence="8">AK-0245</strain>
        <tissue evidence="8">Whole organism</tissue>
    </source>
</reference>
<dbReference type="Proteomes" id="UP000308267">
    <property type="component" value="Unassembled WGS sequence"/>
</dbReference>
<dbReference type="EMBL" id="SJOL01006981">
    <property type="protein sequence ID" value="TGZ63896.1"/>
    <property type="molecule type" value="Genomic_DNA"/>
</dbReference>
<dbReference type="GO" id="GO:0006412">
    <property type="term" value="P:translation"/>
    <property type="evidence" value="ECO:0007669"/>
    <property type="project" value="InterPro"/>
</dbReference>
<dbReference type="Pfam" id="PF10484">
    <property type="entry name" value="MRP-S23"/>
    <property type="match status" value="1"/>
</dbReference>
<comment type="similarity">
    <text evidence="2">Belongs to the mitochondrion-specific ribosomal protein mS23 family.</text>
</comment>
<dbReference type="InterPro" id="IPR019520">
    <property type="entry name" value="Ribosomal_mS23_met"/>
</dbReference>
<keyword evidence="4" id="KW-0496">Mitochondrion</keyword>